<feature type="compositionally biased region" description="Gly residues" evidence="1">
    <location>
        <begin position="757"/>
        <end position="774"/>
    </location>
</feature>
<name>A0A2A7SFD4_BURGA</name>
<evidence type="ECO:0000313" key="2">
    <source>
        <dbReference type="EMBL" id="PEH42271.1"/>
    </source>
</evidence>
<dbReference type="EMBL" id="PDDY01000001">
    <property type="protein sequence ID" value="PEH42271.1"/>
    <property type="molecule type" value="Genomic_DNA"/>
</dbReference>
<evidence type="ECO:0000256" key="1">
    <source>
        <dbReference type="SAM" id="MobiDB-lite"/>
    </source>
</evidence>
<sequence>MAEPILDFRSPDDFYRQALTLATVYTQQWSGNWPPPLQDPGSWLDPAATAAAVNQDPGLVLLNLFAQLGGYTALIENRIPYQRRQSFFQFLGLSPRPPQPARAPLAFTLKPGQGARLVPAQTAVIPPDAQQIRFQTEQDFTAVPARLTAAMTIMPSQDSYLDAMPAFETALAGADDPPGAALFLGPDDQDIIATPLGHWFMIGDANLFKPDPTPQRITITLVGERLHPDYFGQWFDAALSPLAVVLAGSDDARRLDITLPGQPLAPAVSIETLVESLYAREDPGAGFSDPCAALAAPSTENWLLTCPAPGMPILSTLAGQLPIIDGCQCTLEGGQIQPQQAACNVVALDIANGAYPFGETPQTNDAFYVRSDAVFARTGARVSLDFDLAPVAQTYPVQIVWQFWDGSAWRPFNATAAQRNLYQWVDTTSNLQGNTSGRPTSIAFLCPAMKPVTVTGSEGLWIRAVIAAGGYGAPGGFSTSSISSTIDQVPDSILPPEQKAALIAWLNDVEGVNFSYQFSEAQFAPPFIRSLQLGYTYSAAPSRFWTYNAFAASRFLAAPYVPVDAELSGFYFAFEPAGFETDSVGRRLQLYLSIEGERAEPGRPLDWQYFDGAAWQPLPVDDGTYGLSRSGIVAIQVPADMPASPLYSQLAFWFRVENAHVERTIRVLGLYPNAVMAGNVTTIVEEVLGSSNQQPGQRFQIAYPPVLPELQLRVDEPRGIDDMSGAGSLSDSLGGTAAAGSAVTAATPGSDASGAAGARGYGERAGGTRGGGTSAAGDASPDTIGRIWTQVDNFALCGPSDRVYTLDCRNGLVSFGDGYNGMIPPAGYNNVVAARYDTTQGLHGNVGVNTLSLLRPGISGIDAVTNPSAARGGVDGDGADDIAASGPALVKADGYAVDLDDLAALAAQASQQVARSRAIETPEQRIRIPLLARSLDPVPYTTPQTIETVAAAVRAQVLATLAPRIDFVAPSFVAVAVLAQVTANCAPDQRNALQLTLAAQLAAFLQPVFGGPAGQGWAFGEPVRAMVVNRFLRQLPGVTAVQALSLNGRANGDVALAPDQLPIAGAMTVRVTAATGGSGAAR</sequence>
<gene>
    <name evidence="2" type="ORF">CRM94_09010</name>
</gene>
<organism evidence="2 3">
    <name type="scientific">Burkholderia gladioli</name>
    <name type="common">Pseudomonas marginata</name>
    <name type="synonym">Phytomonas marginata</name>
    <dbReference type="NCBI Taxonomy" id="28095"/>
    <lineage>
        <taxon>Bacteria</taxon>
        <taxon>Pseudomonadati</taxon>
        <taxon>Pseudomonadota</taxon>
        <taxon>Betaproteobacteria</taxon>
        <taxon>Burkholderiales</taxon>
        <taxon>Burkholderiaceae</taxon>
        <taxon>Burkholderia</taxon>
    </lineage>
</organism>
<feature type="region of interest" description="Disordered" evidence="1">
    <location>
        <begin position="744"/>
        <end position="779"/>
    </location>
</feature>
<protein>
    <recommendedName>
        <fullName evidence="4">Baseplate assembly protein</fullName>
    </recommendedName>
</protein>
<dbReference type="Proteomes" id="UP000220629">
    <property type="component" value="Unassembled WGS sequence"/>
</dbReference>
<feature type="compositionally biased region" description="Low complexity" evidence="1">
    <location>
        <begin position="744"/>
        <end position="756"/>
    </location>
</feature>
<evidence type="ECO:0008006" key="4">
    <source>
        <dbReference type="Google" id="ProtNLM"/>
    </source>
</evidence>
<dbReference type="RefSeq" id="WP_098152065.1">
    <property type="nucleotide sequence ID" value="NZ_CP065596.1"/>
</dbReference>
<dbReference type="AlphaFoldDB" id="A0A2A7SFD4"/>
<accession>A0A2A7SFD4</accession>
<proteinExistence type="predicted"/>
<reference evidence="3" key="1">
    <citation type="submission" date="2017-09" db="EMBL/GenBank/DDBJ databases">
        <title>FDA dAtabase for Regulatory Grade micrObial Sequences (FDA-ARGOS): Supporting development and validation of Infectious Disease Dx tests.</title>
        <authorList>
            <person name="Minogue T."/>
            <person name="Wolcott M."/>
            <person name="Wasieloski L."/>
            <person name="Aguilar W."/>
            <person name="Moore D."/>
            <person name="Tallon L."/>
            <person name="Sadzewicz L."/>
            <person name="Ott S."/>
            <person name="Zhao X."/>
            <person name="Nagaraj S."/>
            <person name="Vavikolanu K."/>
            <person name="Aluvathingal J."/>
            <person name="Nadendla S."/>
            <person name="Sichtig H."/>
        </authorList>
    </citation>
    <scope>NUCLEOTIDE SEQUENCE [LARGE SCALE GENOMIC DNA]</scope>
    <source>
        <strain evidence="3">FDAARGOS_390</strain>
    </source>
</reference>
<evidence type="ECO:0000313" key="3">
    <source>
        <dbReference type="Proteomes" id="UP000220629"/>
    </source>
</evidence>
<comment type="caution">
    <text evidence="2">The sequence shown here is derived from an EMBL/GenBank/DDBJ whole genome shotgun (WGS) entry which is preliminary data.</text>
</comment>